<dbReference type="RefSeq" id="WP_049274575.1">
    <property type="nucleotide sequence ID" value="NZ_BBQL01000023.1"/>
</dbReference>
<feature type="transmembrane region" description="Helical" evidence="1">
    <location>
        <begin position="52"/>
        <end position="74"/>
    </location>
</feature>
<dbReference type="Proteomes" id="UP001217741">
    <property type="component" value="Unassembled WGS sequence"/>
</dbReference>
<reference evidence="4" key="2">
    <citation type="submission" date="2023-03" db="EMBL/GenBank/DDBJ databases">
        <title>Draft assemblies of triclosan tolerant bacteria isolated from returned activated sludge.</title>
        <authorList>
            <person name="Van Hamelsveld S."/>
        </authorList>
    </citation>
    <scope>NUCLEOTIDE SEQUENCE</scope>
    <source>
        <strain evidence="4">GW210012_S60</strain>
    </source>
</reference>
<keyword evidence="1" id="KW-1133">Transmembrane helix</keyword>
<gene>
    <name evidence="3" type="ORF">GN299_06995</name>
    <name evidence="4" type="ORF">P3W50_15005</name>
</gene>
<accession>A0A1X0ZI86</accession>
<comment type="caution">
    <text evidence="3">The sequence shown here is derived from an EMBL/GenBank/DDBJ whole genome shotgun (WGS) entry which is preliminary data.</text>
</comment>
<evidence type="ECO:0000313" key="4">
    <source>
        <dbReference type="EMBL" id="MDF3871776.1"/>
    </source>
</evidence>
<keyword evidence="2" id="KW-0732">Signal</keyword>
<dbReference type="EMBL" id="WOWR01000006">
    <property type="protein sequence ID" value="KAF0255512.1"/>
    <property type="molecule type" value="Genomic_DNA"/>
</dbReference>
<protein>
    <recommendedName>
        <fullName evidence="6">Lipoprotein</fullName>
    </recommendedName>
</protein>
<proteinExistence type="predicted"/>
<reference evidence="3 5" key="1">
    <citation type="submission" date="2019-12" db="EMBL/GenBank/DDBJ databases">
        <authorList>
            <person name="Woiski C."/>
        </authorList>
    </citation>
    <scope>NUCLEOTIDE SEQUENCE [LARGE SCALE GENOMIC DNA]</scope>
    <source>
        <strain evidence="3 5">BOE100</strain>
    </source>
</reference>
<evidence type="ECO:0000313" key="3">
    <source>
        <dbReference type="EMBL" id="KAF0255512.1"/>
    </source>
</evidence>
<name>A0A1X0ZI86_PSEPU</name>
<evidence type="ECO:0008006" key="6">
    <source>
        <dbReference type="Google" id="ProtNLM"/>
    </source>
</evidence>
<keyword evidence="1" id="KW-0472">Membrane</keyword>
<dbReference type="Proteomes" id="UP000442695">
    <property type="component" value="Unassembled WGS sequence"/>
</dbReference>
<sequence>MNFPTSTRINPWLGLLMAACLAVTGCANTGSSMTGSQGTVDPRLTSGNDAKFFTTSGFQACAIAASAGILACMLSNSGNKAACSIIAGVGACGVAMGANYYLDQRRAKYADTTERLNAMTTEVQGETAKVAQRSDTLQRVINDDKQQIASIQQSMKAKTLDKAKAQRDIANIDQNIGLMRKDLTNMKKRVTEYQQVAKLERDGGASQAEVQKVEAEITKMNTKVASLQQEVDGLYSQRSAITLG</sequence>
<dbReference type="EMBL" id="JARJLO010000217">
    <property type="protein sequence ID" value="MDF3871776.1"/>
    <property type="molecule type" value="Genomic_DNA"/>
</dbReference>
<dbReference type="Gene3D" id="1.10.287.1490">
    <property type="match status" value="1"/>
</dbReference>
<feature type="signal peptide" evidence="2">
    <location>
        <begin position="1"/>
        <end position="29"/>
    </location>
</feature>
<evidence type="ECO:0000256" key="2">
    <source>
        <dbReference type="SAM" id="SignalP"/>
    </source>
</evidence>
<feature type="chain" id="PRO_5042691380" description="Lipoprotein" evidence="2">
    <location>
        <begin position="30"/>
        <end position="244"/>
    </location>
</feature>
<evidence type="ECO:0000313" key="5">
    <source>
        <dbReference type="Proteomes" id="UP000442695"/>
    </source>
</evidence>
<evidence type="ECO:0000256" key="1">
    <source>
        <dbReference type="SAM" id="Phobius"/>
    </source>
</evidence>
<organism evidence="3 5">
    <name type="scientific">Pseudomonas putida</name>
    <name type="common">Arthrobacter siderocapsulatus</name>
    <dbReference type="NCBI Taxonomy" id="303"/>
    <lineage>
        <taxon>Bacteria</taxon>
        <taxon>Pseudomonadati</taxon>
        <taxon>Pseudomonadota</taxon>
        <taxon>Gammaproteobacteria</taxon>
        <taxon>Pseudomonadales</taxon>
        <taxon>Pseudomonadaceae</taxon>
        <taxon>Pseudomonas</taxon>
    </lineage>
</organism>
<keyword evidence="1" id="KW-0812">Transmembrane</keyword>
<feature type="transmembrane region" description="Helical" evidence="1">
    <location>
        <begin position="81"/>
        <end position="102"/>
    </location>
</feature>
<dbReference type="SUPFAM" id="SSF57997">
    <property type="entry name" value="Tropomyosin"/>
    <property type="match status" value="1"/>
</dbReference>
<dbReference type="AlphaFoldDB" id="A0A1X0ZI86"/>